<organism evidence="3 4">
    <name type="scientific">Cyphomyrmex costatus</name>
    <dbReference type="NCBI Taxonomy" id="456900"/>
    <lineage>
        <taxon>Eukaryota</taxon>
        <taxon>Metazoa</taxon>
        <taxon>Ecdysozoa</taxon>
        <taxon>Arthropoda</taxon>
        <taxon>Hexapoda</taxon>
        <taxon>Insecta</taxon>
        <taxon>Pterygota</taxon>
        <taxon>Neoptera</taxon>
        <taxon>Endopterygota</taxon>
        <taxon>Hymenoptera</taxon>
        <taxon>Apocrita</taxon>
        <taxon>Aculeata</taxon>
        <taxon>Formicoidea</taxon>
        <taxon>Formicidae</taxon>
        <taxon>Myrmicinae</taxon>
        <taxon>Cyphomyrmex</taxon>
    </lineage>
</organism>
<evidence type="ECO:0000313" key="3">
    <source>
        <dbReference type="EMBL" id="KYN01318.1"/>
    </source>
</evidence>
<accession>A0A195CKT4</accession>
<dbReference type="Pfam" id="PF02686">
    <property type="entry name" value="GatC"/>
    <property type="match status" value="1"/>
</dbReference>
<proteinExistence type="predicted"/>
<dbReference type="Gene3D" id="3.40.50.800">
    <property type="entry name" value="Anticodon-binding domain"/>
    <property type="match status" value="1"/>
</dbReference>
<dbReference type="InterPro" id="IPR003837">
    <property type="entry name" value="GatC"/>
</dbReference>
<dbReference type="STRING" id="456900.A0A195CKT4"/>
<dbReference type="EMBL" id="KQ977622">
    <property type="protein sequence ID" value="KYN01318.1"/>
    <property type="molecule type" value="Genomic_DNA"/>
</dbReference>
<dbReference type="SUPFAM" id="SSF52954">
    <property type="entry name" value="Class II aaRS ABD-related"/>
    <property type="match status" value="1"/>
</dbReference>
<dbReference type="GO" id="GO:0005739">
    <property type="term" value="C:mitochondrion"/>
    <property type="evidence" value="ECO:0007669"/>
    <property type="project" value="TreeGrafter"/>
</dbReference>
<dbReference type="Proteomes" id="UP000078542">
    <property type="component" value="Unassembled WGS sequence"/>
</dbReference>
<gene>
    <name evidence="3" type="ORF">ALC62_07937</name>
</gene>
<dbReference type="Gene3D" id="3.30.930.10">
    <property type="entry name" value="Bira Bifunctional Protein, Domain 2"/>
    <property type="match status" value="1"/>
</dbReference>
<reference evidence="3 4" key="1">
    <citation type="submission" date="2016-03" db="EMBL/GenBank/DDBJ databases">
        <title>Cyphomyrmex costatus WGS genome.</title>
        <authorList>
            <person name="Nygaard S."/>
            <person name="Hu H."/>
            <person name="Boomsma J."/>
            <person name="Zhang G."/>
        </authorList>
    </citation>
    <scope>NUCLEOTIDE SEQUENCE [LARGE SCALE GENOMIC DNA]</scope>
    <source>
        <strain evidence="3">MS0001</strain>
        <tissue evidence="3">Whole body</tissue>
    </source>
</reference>
<dbReference type="GO" id="GO:0030956">
    <property type="term" value="C:glutamyl-tRNA(Gln) amidotransferase complex"/>
    <property type="evidence" value="ECO:0007669"/>
    <property type="project" value="TreeGrafter"/>
</dbReference>
<dbReference type="InterPro" id="IPR045864">
    <property type="entry name" value="aa-tRNA-synth_II/BPL/LPL"/>
</dbReference>
<keyword evidence="2" id="KW-0496">Mitochondrion</keyword>
<dbReference type="GO" id="GO:0006450">
    <property type="term" value="P:regulation of translational fidelity"/>
    <property type="evidence" value="ECO:0007669"/>
    <property type="project" value="InterPro"/>
</dbReference>
<dbReference type="PANTHER" id="PTHR15004:SF0">
    <property type="entry name" value="GLUTAMYL-TRNA(GLN) AMIDOTRANSFERASE SUBUNIT C, MITOCHONDRIAL"/>
    <property type="match status" value="1"/>
</dbReference>
<name>A0A195CKT4_9HYME</name>
<dbReference type="SUPFAM" id="SSF141000">
    <property type="entry name" value="Glu-tRNAGln amidotransferase C subunit"/>
    <property type="match status" value="1"/>
</dbReference>
<dbReference type="InterPro" id="IPR036621">
    <property type="entry name" value="Anticodon-bd_dom_sf"/>
</dbReference>
<keyword evidence="1" id="KW-0547">Nucleotide-binding</keyword>
<dbReference type="SUPFAM" id="SSF55681">
    <property type="entry name" value="Class II aaRS and biotin synthetases"/>
    <property type="match status" value="1"/>
</dbReference>
<dbReference type="GO" id="GO:0032543">
    <property type="term" value="P:mitochondrial translation"/>
    <property type="evidence" value="ECO:0007669"/>
    <property type="project" value="TreeGrafter"/>
</dbReference>
<dbReference type="GO" id="GO:0000166">
    <property type="term" value="F:nucleotide binding"/>
    <property type="evidence" value="ECO:0007669"/>
    <property type="project" value="UniProtKB-KW"/>
</dbReference>
<dbReference type="PANTHER" id="PTHR15004">
    <property type="entry name" value="GLUTAMYL-TRNA(GLN) AMIDOTRANSFERASE SUBUNIT C, MITOCHONDRIAL"/>
    <property type="match status" value="1"/>
</dbReference>
<evidence type="ECO:0000256" key="2">
    <source>
        <dbReference type="ARBA" id="ARBA00023128"/>
    </source>
</evidence>
<protein>
    <submittedName>
        <fullName evidence="3">DNA polymerase subunit gamma-2, mitochondrial</fullName>
    </submittedName>
</protein>
<keyword evidence="4" id="KW-1185">Reference proteome</keyword>
<dbReference type="InterPro" id="IPR036113">
    <property type="entry name" value="Asp/Glu-ADT_sf_sub_c"/>
</dbReference>
<evidence type="ECO:0000313" key="4">
    <source>
        <dbReference type="Proteomes" id="UP000078542"/>
    </source>
</evidence>
<dbReference type="AlphaFoldDB" id="A0A195CKT4"/>
<dbReference type="GO" id="GO:0070681">
    <property type="term" value="P:glutaminyl-tRNAGln biosynthesis via transamidation"/>
    <property type="evidence" value="ECO:0007669"/>
    <property type="project" value="TreeGrafter"/>
</dbReference>
<evidence type="ECO:0000256" key="1">
    <source>
        <dbReference type="ARBA" id="ARBA00022741"/>
    </source>
</evidence>
<sequence length="537" mass="62001">MALLRRIKPAYRLFDESVAVFPRRGNAVSSFRTFNSSIVFARQQQKPESNNKVKDNNDSQFGGVKSLSIDEATIRRLERLALVGFEYKQSKRVLEEAIAFAERLRTAHIDETVHPMYSTLENNCIYLRDDVVRHDVNRREILSNAVVLEEEYFVAPLVASKKKETILKTVGSCFLNLSERMFVYGPQGKLLLKNLEEHWFSHCVTMPHYNVFPCDTITDTLQQLRSNSMDDMLPFALATLGTSKSIWNESLLSVGKVLSHKIAKINVFVEASDSKSLLHKKQRERKVWWRKLAQHPSRFVLAEAKKTRNLDVTEIEAQFPFGNIIVETITYYPSVRKLYPQTENKDNVMDVHMVEHIASMDWGCLALLCDSHMLDKSTRAYVHPKLCPYKITFHIEKQENKTDSDIEDLNRFVLYLNNMLRTRGISTILTNTEQIIEMCLIPYVVSVDKTSLKNGIVHVKNRSTTLSEAVHITNLVNRTKKNRPIDRNCGVLPERVMIMIIRSFELNVHQENCGERRSNEYDLHECVVCRDECGEQV</sequence>